<dbReference type="Gene3D" id="3.40.10.10">
    <property type="entry name" value="DNA Methylphosphotriester Repair Domain"/>
    <property type="match status" value="1"/>
</dbReference>
<reference evidence="2 3" key="1">
    <citation type="submission" date="2020-08" db="EMBL/GenBank/DDBJ databases">
        <title>Genome public.</title>
        <authorList>
            <person name="Liu C."/>
            <person name="Sun Q."/>
        </authorList>
    </citation>
    <scope>NUCLEOTIDE SEQUENCE [LARGE SCALE GENOMIC DNA]</scope>
    <source>
        <strain evidence="2 3">NSJ-35</strain>
    </source>
</reference>
<dbReference type="SUPFAM" id="SSF57884">
    <property type="entry name" value="Ada DNA repair protein, N-terminal domain (N-Ada 10)"/>
    <property type="match status" value="1"/>
</dbReference>
<comment type="caution">
    <text evidence="2">The sequence shown here is derived from an EMBL/GenBank/DDBJ whole genome shotgun (WGS) entry which is preliminary data.</text>
</comment>
<accession>A0ABR7EGL2</accession>
<organism evidence="2 3">
    <name type="scientific">Christensenella tenuis</name>
    <dbReference type="NCBI Taxonomy" id="2763033"/>
    <lineage>
        <taxon>Bacteria</taxon>
        <taxon>Bacillati</taxon>
        <taxon>Bacillota</taxon>
        <taxon>Clostridia</taxon>
        <taxon>Christensenellales</taxon>
        <taxon>Christensenellaceae</taxon>
        <taxon>Christensenella</taxon>
    </lineage>
</organism>
<dbReference type="SUPFAM" id="SSF90257">
    <property type="entry name" value="Myosin rod fragments"/>
    <property type="match status" value="1"/>
</dbReference>
<dbReference type="PROSITE" id="PS51257">
    <property type="entry name" value="PROKAR_LIPOPROTEIN"/>
    <property type="match status" value="1"/>
</dbReference>
<dbReference type="Proteomes" id="UP000606889">
    <property type="component" value="Unassembled WGS sequence"/>
</dbReference>
<feature type="region of interest" description="Disordered" evidence="1">
    <location>
        <begin position="108"/>
        <end position="133"/>
    </location>
</feature>
<proteinExistence type="predicted"/>
<protein>
    <recommendedName>
        <fullName evidence="4">Ada DNA repair metal-binding domain-containing protein</fullName>
    </recommendedName>
</protein>
<feature type="compositionally biased region" description="Polar residues" evidence="1">
    <location>
        <begin position="108"/>
        <end position="119"/>
    </location>
</feature>
<gene>
    <name evidence="2" type="ORF">H8S18_11180</name>
</gene>
<keyword evidence="3" id="KW-1185">Reference proteome</keyword>
<evidence type="ECO:0000256" key="1">
    <source>
        <dbReference type="SAM" id="MobiDB-lite"/>
    </source>
</evidence>
<sequence>MKKIMPILLVILLCIGLIACGVAPEKYEQAVQERDESVQVQQNLEESISDLSAQTDKLTAELQDLKTQNSNLTSQLAAAEQKVRELTDQNSALQAQIAEKDTQIENLSAQKSAAVSSRATSDDGDSTRGSGETTVYITNTGAKYHTGSCSYLKKSKHAISLDDAQAQGYSPCSRCSPPS</sequence>
<name>A0ABR7EGL2_9FIRM</name>
<dbReference type="InterPro" id="IPR035451">
    <property type="entry name" value="Ada-like_dom_sf"/>
</dbReference>
<evidence type="ECO:0008006" key="4">
    <source>
        <dbReference type="Google" id="ProtNLM"/>
    </source>
</evidence>
<dbReference type="RefSeq" id="WP_186858360.1">
    <property type="nucleotide sequence ID" value="NZ_JACOON010000006.1"/>
</dbReference>
<evidence type="ECO:0000313" key="2">
    <source>
        <dbReference type="EMBL" id="MBC5648901.1"/>
    </source>
</evidence>
<dbReference type="Gene3D" id="1.20.5.340">
    <property type="match status" value="1"/>
</dbReference>
<dbReference type="EMBL" id="JACOON010000006">
    <property type="protein sequence ID" value="MBC5648901.1"/>
    <property type="molecule type" value="Genomic_DNA"/>
</dbReference>
<evidence type="ECO:0000313" key="3">
    <source>
        <dbReference type="Proteomes" id="UP000606889"/>
    </source>
</evidence>